<evidence type="ECO:0000313" key="6">
    <source>
        <dbReference type="Proteomes" id="UP001642540"/>
    </source>
</evidence>
<evidence type="ECO:0000256" key="2">
    <source>
        <dbReference type="ARBA" id="ARBA00010971"/>
    </source>
</evidence>
<evidence type="ECO:0000256" key="4">
    <source>
        <dbReference type="ARBA" id="ARBA00022928"/>
    </source>
</evidence>
<keyword evidence="4" id="KW-0726">Sexual differentiation</keyword>
<dbReference type="InterPro" id="IPR007702">
    <property type="entry name" value="Janus"/>
</dbReference>
<keyword evidence="3" id="KW-0221">Differentiation</keyword>
<dbReference type="InterPro" id="IPR038596">
    <property type="entry name" value="Janus_sf"/>
</dbReference>
<dbReference type="PANTHER" id="PTHR12258:SF5">
    <property type="entry name" value="BCDNA.GH02250-RELATED"/>
    <property type="match status" value="1"/>
</dbReference>
<dbReference type="Pfam" id="PF05005">
    <property type="entry name" value="Ocnus"/>
    <property type="match status" value="1"/>
</dbReference>
<evidence type="ECO:0000256" key="3">
    <source>
        <dbReference type="ARBA" id="ARBA00022782"/>
    </source>
</evidence>
<name>A0ABP1PRI7_9HEXA</name>
<dbReference type="Proteomes" id="UP001642540">
    <property type="component" value="Unassembled WGS sequence"/>
</dbReference>
<dbReference type="EMBL" id="CAXLJM020000007">
    <property type="protein sequence ID" value="CAL8072101.1"/>
    <property type="molecule type" value="Genomic_DNA"/>
</dbReference>
<accession>A0ABP1PRI7</accession>
<comment type="function">
    <text evidence="1">JanA and janB regulate somatic sex differentiation.</text>
</comment>
<gene>
    <name evidence="5" type="ORF">ODALV1_LOCUS2001</name>
</gene>
<proteinExistence type="inferred from homology"/>
<keyword evidence="6" id="KW-1185">Reference proteome</keyword>
<reference evidence="5 6" key="1">
    <citation type="submission" date="2024-08" db="EMBL/GenBank/DDBJ databases">
        <authorList>
            <person name="Cucini C."/>
            <person name="Frati F."/>
        </authorList>
    </citation>
    <scope>NUCLEOTIDE SEQUENCE [LARGE SCALE GENOMIC DNA]</scope>
</reference>
<evidence type="ECO:0000256" key="1">
    <source>
        <dbReference type="ARBA" id="ARBA00002508"/>
    </source>
</evidence>
<comment type="caution">
    <text evidence="5">The sequence shown here is derived from an EMBL/GenBank/DDBJ whole genome shotgun (WGS) entry which is preliminary data.</text>
</comment>
<dbReference type="Gene3D" id="3.50.20.20">
    <property type="entry name" value="Janus/Ocnus"/>
    <property type="match status" value="1"/>
</dbReference>
<sequence length="200" mass="22235">MLRLLSKSAPVYFKSFKSNCSKAGSAGFIFSKYLSSYKCCTCRSRVFKGLEVEVKVYSAFSGIKSSERTMATLPADVKAKLDKVPDSKIDAKGKFKYILIKVYATDSEGKHVDDNSKLVVRGRADCPFHGDILDKFQEETANLEGIDEEILGGGRILREGNKISVFGYSQGYGRADHTLTVEILKRSFPTHDISWSNDGY</sequence>
<dbReference type="PANTHER" id="PTHR12258">
    <property type="entry name" value="JANUS-A/JANUS-B"/>
    <property type="match status" value="1"/>
</dbReference>
<evidence type="ECO:0000313" key="5">
    <source>
        <dbReference type="EMBL" id="CAL8072101.1"/>
    </source>
</evidence>
<evidence type="ECO:0008006" key="7">
    <source>
        <dbReference type="Google" id="ProtNLM"/>
    </source>
</evidence>
<organism evidence="5 6">
    <name type="scientific">Orchesella dallaii</name>
    <dbReference type="NCBI Taxonomy" id="48710"/>
    <lineage>
        <taxon>Eukaryota</taxon>
        <taxon>Metazoa</taxon>
        <taxon>Ecdysozoa</taxon>
        <taxon>Arthropoda</taxon>
        <taxon>Hexapoda</taxon>
        <taxon>Collembola</taxon>
        <taxon>Entomobryomorpha</taxon>
        <taxon>Entomobryoidea</taxon>
        <taxon>Orchesellidae</taxon>
        <taxon>Orchesellinae</taxon>
        <taxon>Orchesella</taxon>
    </lineage>
</organism>
<comment type="similarity">
    <text evidence="2">Belongs to the janus family.</text>
</comment>
<dbReference type="SUPFAM" id="SSF143724">
    <property type="entry name" value="PHP14-like"/>
    <property type="match status" value="1"/>
</dbReference>
<protein>
    <recommendedName>
        <fullName evidence="7">Sex-regulated protein janus-A</fullName>
    </recommendedName>
</protein>